<reference evidence="1" key="2">
    <citation type="submission" date="2025-08" db="UniProtKB">
        <authorList>
            <consortium name="Ensembl"/>
        </authorList>
    </citation>
    <scope>IDENTIFICATION</scope>
</reference>
<dbReference type="InParanoid" id="H3ABZ9"/>
<protein>
    <recommendedName>
        <fullName evidence="3">L1 transposable element RRM domain-containing protein</fullName>
    </recommendedName>
</protein>
<dbReference type="InterPro" id="IPR004244">
    <property type="entry name" value="Transposase_22"/>
</dbReference>
<name>H3ABZ9_LATCH</name>
<sequence length="152" mass="17163">NMHSTVQNLKISTGKMGTRLTTAEHHIADIEDREESQVAKVKQLEEAERSESRSQRNNICIVGFPEGVGKGNPSAFFSKVLPDLLHLPENLPIEIEKFHHSLGPCPTKEQHPRAFIVKLLCFPTKEKLFRAARDLGPLDWQGHKISLFPDFS</sequence>
<keyword evidence="2" id="KW-1185">Reference proteome</keyword>
<reference evidence="2" key="1">
    <citation type="submission" date="2011-08" db="EMBL/GenBank/DDBJ databases">
        <title>The draft genome of Latimeria chalumnae.</title>
        <authorList>
            <person name="Di Palma F."/>
            <person name="Alfoldi J."/>
            <person name="Johnson J."/>
            <person name="Berlin A."/>
            <person name="Gnerre S."/>
            <person name="Jaffe D."/>
            <person name="MacCallum I."/>
            <person name="Young S."/>
            <person name="Walker B.J."/>
            <person name="Lander E."/>
            <person name="Lindblad-Toh K."/>
        </authorList>
    </citation>
    <scope>NUCLEOTIDE SEQUENCE [LARGE SCALE GENOMIC DNA]</scope>
    <source>
        <strain evidence="2">Wild caught</strain>
    </source>
</reference>
<dbReference type="Bgee" id="ENSLACG00000006361">
    <property type="expression patterns" value="Expressed in pelvic fin"/>
</dbReference>
<dbReference type="Gene3D" id="3.30.70.1820">
    <property type="entry name" value="L1 transposable element, RRM domain"/>
    <property type="match status" value="1"/>
</dbReference>
<proteinExistence type="predicted"/>
<dbReference type="EMBL" id="AFYH01077259">
    <property type="status" value="NOT_ANNOTATED_CDS"/>
    <property type="molecule type" value="Genomic_DNA"/>
</dbReference>
<reference evidence="1" key="3">
    <citation type="submission" date="2025-09" db="UniProtKB">
        <authorList>
            <consortium name="Ensembl"/>
        </authorList>
    </citation>
    <scope>IDENTIFICATION</scope>
</reference>
<dbReference type="Proteomes" id="UP000008672">
    <property type="component" value="Unassembled WGS sequence"/>
</dbReference>
<dbReference type="Ensembl" id="ENSLACT00000007229.1">
    <property type="protein sequence ID" value="ENSLACP00000007170.1"/>
    <property type="gene ID" value="ENSLACG00000006361.1"/>
</dbReference>
<dbReference type="PANTHER" id="PTHR11505">
    <property type="entry name" value="L1 TRANSPOSABLE ELEMENT-RELATED"/>
    <property type="match status" value="1"/>
</dbReference>
<evidence type="ECO:0008006" key="3">
    <source>
        <dbReference type="Google" id="ProtNLM"/>
    </source>
</evidence>
<dbReference type="GeneTree" id="ENSGT01150000288803"/>
<evidence type="ECO:0000313" key="2">
    <source>
        <dbReference type="Proteomes" id="UP000008672"/>
    </source>
</evidence>
<evidence type="ECO:0000313" key="1">
    <source>
        <dbReference type="Ensembl" id="ENSLACP00000007170.1"/>
    </source>
</evidence>
<organism evidence="1 2">
    <name type="scientific">Latimeria chalumnae</name>
    <name type="common">Coelacanth</name>
    <dbReference type="NCBI Taxonomy" id="7897"/>
    <lineage>
        <taxon>Eukaryota</taxon>
        <taxon>Metazoa</taxon>
        <taxon>Chordata</taxon>
        <taxon>Craniata</taxon>
        <taxon>Vertebrata</taxon>
        <taxon>Euteleostomi</taxon>
        <taxon>Coelacanthiformes</taxon>
        <taxon>Coelacanthidae</taxon>
        <taxon>Latimeria</taxon>
    </lineage>
</organism>
<dbReference type="AlphaFoldDB" id="H3ABZ9"/>
<accession>H3ABZ9</accession>
<dbReference type="HOGENOM" id="CLU_062834_2_0_1"/>